<organism evidence="2 4">
    <name type="scientific">Mycolicibacterium novocastrense</name>
    <name type="common">Mycobacterium novocastrense</name>
    <dbReference type="NCBI Taxonomy" id="59813"/>
    <lineage>
        <taxon>Bacteria</taxon>
        <taxon>Bacillati</taxon>
        <taxon>Actinomycetota</taxon>
        <taxon>Actinomycetes</taxon>
        <taxon>Mycobacteriales</taxon>
        <taxon>Mycobacteriaceae</taxon>
        <taxon>Mycolicibacterium</taxon>
    </lineage>
</organism>
<dbReference type="AlphaFoldDB" id="A0AAW5SRX5"/>
<reference evidence="1 3" key="1">
    <citation type="journal article" date="2016" name="Genome Announc.">
        <title>Draft Genome Sequences of Five Rapidly Growing Mycobacterium Species, M. thermoresistibile, M. fortuitum subsp. acetamidolyticum, M. canariasense, M. brisbanense, and M. novocastrense.</title>
        <authorList>
            <person name="Katahira K."/>
            <person name="Ogura Y."/>
            <person name="Gotoh Y."/>
            <person name="Hayashi T."/>
        </authorList>
    </citation>
    <scope>NUCLEOTIDE SEQUENCE [LARGE SCALE GENOMIC DNA]</scope>
    <source>
        <strain evidence="1 3">JCM18114</strain>
    </source>
</reference>
<evidence type="ECO:0000313" key="3">
    <source>
        <dbReference type="Proteomes" id="UP000069773"/>
    </source>
</evidence>
<reference evidence="2" key="2">
    <citation type="submission" date="2020-07" db="EMBL/GenBank/DDBJ databases">
        <authorList>
            <person name="Pettersson B.M.F."/>
            <person name="Behra P.R.K."/>
            <person name="Ramesh M."/>
            <person name="Das S."/>
            <person name="Dasgupta S."/>
            <person name="Kirsebom L.A."/>
        </authorList>
    </citation>
    <scope>NUCLEOTIDE SEQUENCE</scope>
    <source>
        <strain evidence="2">DSM 44203</strain>
    </source>
</reference>
<dbReference type="EMBL" id="BCTA01000012">
    <property type="protein sequence ID" value="GAT07594.1"/>
    <property type="molecule type" value="Genomic_DNA"/>
</dbReference>
<reference evidence="2" key="3">
    <citation type="journal article" date="2022" name="BMC Genomics">
        <title>Comparative genome analysis of mycobacteria focusing on tRNA and non-coding RNA.</title>
        <authorList>
            <person name="Behra P.R.K."/>
            <person name="Pettersson B.M.F."/>
            <person name="Ramesh M."/>
            <person name="Das S."/>
            <person name="Dasgupta S."/>
            <person name="Kirsebom L.A."/>
        </authorList>
    </citation>
    <scope>NUCLEOTIDE SEQUENCE</scope>
    <source>
        <strain evidence="2">DSM 44203</strain>
    </source>
</reference>
<dbReference type="Proteomes" id="UP000069773">
    <property type="component" value="Unassembled WGS sequence"/>
</dbReference>
<gene>
    <name evidence="2" type="ORF">H7I77_25420</name>
    <name evidence="1" type="ORF">RMCN_0727</name>
</gene>
<accession>A0AAW5SRX5</accession>
<keyword evidence="3" id="KW-1185">Reference proteome</keyword>
<proteinExistence type="predicted"/>
<protein>
    <submittedName>
        <fullName evidence="2">Uncharacterized protein</fullName>
    </submittedName>
</protein>
<evidence type="ECO:0000313" key="1">
    <source>
        <dbReference type="EMBL" id="GAT07594.1"/>
    </source>
</evidence>
<evidence type="ECO:0000313" key="2">
    <source>
        <dbReference type="EMBL" id="MCV7026651.1"/>
    </source>
</evidence>
<comment type="caution">
    <text evidence="2">The sequence shown here is derived from an EMBL/GenBank/DDBJ whole genome shotgun (WGS) entry which is preliminary data.</text>
</comment>
<dbReference type="RefSeq" id="WP_131808496.1">
    <property type="nucleotide sequence ID" value="NZ_BCTA01000012.1"/>
</dbReference>
<evidence type="ECO:0000313" key="4">
    <source>
        <dbReference type="Proteomes" id="UP001207528"/>
    </source>
</evidence>
<dbReference type="Proteomes" id="UP001207528">
    <property type="component" value="Unassembled WGS sequence"/>
</dbReference>
<dbReference type="EMBL" id="JACKTI010000069">
    <property type="protein sequence ID" value="MCV7026651.1"/>
    <property type="molecule type" value="Genomic_DNA"/>
</dbReference>
<sequence>MNATTEEAPVDLFPMPDAELVFGINRTGRHAVERTMALSVVGAGLIRDAAPPAVCGQIVQLAPKWGGYQRDSLYLNQDSRVNCQTCAWIVAAARDDIAAEIAGVAPDADSLPALREALGDPLTGVWLLEAIAADEDLGQPTGRLRRSQRSDLLALAAQHQPEILVCEECADGFGDIHDGQRCPAHTVACLGCTATAGPWAGEWEHHVLEQCIVAAPCSVLQALCQHYKIQVGDASNATGRKES</sequence>
<name>A0AAW5SRX5_MYCNV</name>